<dbReference type="Proteomes" id="UP000594836">
    <property type="component" value="Chromosome"/>
</dbReference>
<dbReference type="RefSeq" id="WP_047866938.1">
    <property type="nucleotide sequence ID" value="NZ_AP023323.1"/>
</dbReference>
<dbReference type="EMBL" id="CP065713">
    <property type="protein sequence ID" value="QPT07889.1"/>
    <property type="molecule type" value="Genomic_DNA"/>
</dbReference>
<gene>
    <name evidence="1" type="ORF">I6G38_14005</name>
</gene>
<evidence type="ECO:0000313" key="1">
    <source>
        <dbReference type="EMBL" id="QPT07889.1"/>
    </source>
</evidence>
<organism evidence="1 2">
    <name type="scientific">Sphingomonas paucimobilis</name>
    <name type="common">Pseudomonas paucimobilis</name>
    <dbReference type="NCBI Taxonomy" id="13689"/>
    <lineage>
        <taxon>Bacteria</taxon>
        <taxon>Pseudomonadati</taxon>
        <taxon>Pseudomonadota</taxon>
        <taxon>Alphaproteobacteria</taxon>
        <taxon>Sphingomonadales</taxon>
        <taxon>Sphingomonadaceae</taxon>
        <taxon>Sphingomonas</taxon>
    </lineage>
</organism>
<evidence type="ECO:0000313" key="2">
    <source>
        <dbReference type="Proteomes" id="UP000594836"/>
    </source>
</evidence>
<name>A0A7T3E531_SPHPI</name>
<sequence>MRSVELIEDRWTLIVPAGEKLDAVIRPVSGAFRTSLLYPEQQWDTVLKAPPTTMQGNQYSRHEVTAGMPVYAQAVGGPATASVEMVEMVER</sequence>
<reference evidence="1 2" key="1">
    <citation type="submission" date="2020-12" db="EMBL/GenBank/DDBJ databases">
        <title>FDA dAtabase for Regulatory Grade micrObial Sequences (FDA-ARGOS): Supporting development and validation of Infectious Disease Dx tests.</title>
        <authorList>
            <person name="Sproer C."/>
            <person name="Gronow S."/>
            <person name="Severitt S."/>
            <person name="Schroder I."/>
            <person name="Tallon L."/>
            <person name="Sadzewicz L."/>
            <person name="Zhao X."/>
            <person name="Boylan J."/>
            <person name="Ott S."/>
            <person name="Bowen H."/>
            <person name="Vavikolanu K."/>
            <person name="Mehta A."/>
            <person name="Aluvathingal J."/>
            <person name="Nadendla S."/>
            <person name="Lowell S."/>
            <person name="Myers T."/>
            <person name="Yan Y."/>
            <person name="Sichtig H."/>
        </authorList>
    </citation>
    <scope>NUCLEOTIDE SEQUENCE [LARGE SCALE GENOMIC DNA]</scope>
    <source>
        <strain evidence="1 2">FDAARGOS_881</strain>
    </source>
</reference>
<dbReference type="AlphaFoldDB" id="A0A7T3E531"/>
<protein>
    <submittedName>
        <fullName evidence="1">Uncharacterized protein</fullName>
    </submittedName>
</protein>
<accession>A0A7T3E531</accession>
<proteinExistence type="predicted"/>